<accession>A0A8J7V2E3</accession>
<gene>
    <name evidence="3" type="ORF">KAJ83_01560</name>
</gene>
<dbReference type="RefSeq" id="WP_210680256.1">
    <property type="nucleotide sequence ID" value="NZ_JAGMWN010000001.1"/>
</dbReference>
<evidence type="ECO:0000256" key="1">
    <source>
        <dbReference type="SAM" id="Coils"/>
    </source>
</evidence>
<proteinExistence type="predicted"/>
<feature type="region of interest" description="Disordered" evidence="2">
    <location>
        <begin position="760"/>
        <end position="787"/>
    </location>
</feature>
<sequence length="1346" mass="151875">MAGSVAERRALANERVSRDILETGSAPLVQNFERETDGPSVGDTAGAYFMQETVLGGVADYIRQGVESGYEGPSEQHDGIFSPFRFYADNQDEFEPHVEEFLLDGHFDNVQNPDEFQAKVSQIDRELDRRKVIRNSSFAGHVAGMATSFLDVSSLVPLTAPFKAGKLGATALTTAAEAGGFVAGQEALLHGIQETRTIGESFLNVGVGTALGGGIGAFMHTLGKGKIARETSQAVDINAPVATRSRVPGEDLSAASVSDEIRFKELADFDMPDKQGILSRGLDEMSDKVGFWRTPVSAASNAQVTESRRLIMEMLDTGIVTKGNERGRAVESAEDLVHYYESRTAEASQAHEREWRRLNTKKPGTEGVAAIRDEIGRAPVVSRQDFNKMVYKRLRNSEANVPSEFEGSVNNAVKGWQRYYEEFYRKGVEQGVFQPNQKVEEYVPQLWIMGQVRENPDRLERLLIDMLQKEPDDEWLRDFYGLSKREYDALDDVAQKEEIQKAWNEEQDVFDLEKAEAAVGEAAEEARQRHADLIQASKEARKARTTETNARIEKAEQETRAREVARQAVETERELLRRERDAITRAAEASRRQTLERQQQFIPRAVKDVGEEEIKRWDRAVSKARRAQDDLAKFYAEPTVTIGRKQGSSKQVREFQDFDFIREMMVNQKAKRAELERLRRSDEAFFKPLTAKKTPDPEKTNARASLEGRLKEIEKRLQQLDRQRKINNKRLTTLRYTEDAAKSARNSAKTRRIEANRLRKEAGKKARRAKADAKRARKAADAARRRKNVPDAVKDLVRNGFLKRDEFPTGVLHVGHPSRSKFRALNFTDDQIDVLMDEGYIDFDPTKIATQYKQDMAGRLALREKFGDDALADRMEELRNIYAERAQAARQNGDDKLARSLDREREIMLNEKTGAVVVARDRLLGRYDVQNLDPSEAVMYASRTLRHGNFLRFMGSVVWSSIQDMATISMNVGVGKTLPKMLGKPIHNIAKDMDDQTLAAVLYGIENSPLMNRQSRLYGLDDVIGERGVGVGRTRKVTDAIEHGLQWGTDKMNTLNLMRFWNSRLKFVAGHEIVQNMYAAGKKLQRGENLSAKEMRDMAELTLDERSLKSITSKMDEFGEDELVAGKYGMKLPNAQNWGDDSATRRFYVALRRATDRAVITPGAGDTPPFMSTPMGKLIFQFQTFAFTSVNKWGRKLSYKMANKEWEAATSALWALSMGAASYTIREGLIKDRWDEIKDLPSGGWVRESVDRGGLLFMTNPMLNGGLKLAESWGADFSELGLVPSRYRQSHWLSGMLGPTVSTVDDIQGLFSSLDEPEKVLEKGKRLAPYSNLFYLDAIWRRLNEG</sequence>
<evidence type="ECO:0000313" key="4">
    <source>
        <dbReference type="Proteomes" id="UP000672602"/>
    </source>
</evidence>
<organism evidence="3 4">
    <name type="scientific">Marivibrio halodurans</name>
    <dbReference type="NCBI Taxonomy" id="2039722"/>
    <lineage>
        <taxon>Bacteria</taxon>
        <taxon>Pseudomonadati</taxon>
        <taxon>Pseudomonadota</taxon>
        <taxon>Alphaproteobacteria</taxon>
        <taxon>Rhodospirillales</taxon>
        <taxon>Rhodospirillaceae</taxon>
        <taxon>Marivibrio</taxon>
    </lineage>
</organism>
<dbReference type="EMBL" id="JAGMWN010000001">
    <property type="protein sequence ID" value="MBP5855679.1"/>
    <property type="molecule type" value="Genomic_DNA"/>
</dbReference>
<dbReference type="Proteomes" id="UP000672602">
    <property type="component" value="Unassembled WGS sequence"/>
</dbReference>
<feature type="coiled-coil region" evidence="1">
    <location>
        <begin position="661"/>
        <end position="730"/>
    </location>
</feature>
<evidence type="ECO:0008006" key="5">
    <source>
        <dbReference type="Google" id="ProtNLM"/>
    </source>
</evidence>
<keyword evidence="4" id="KW-1185">Reference proteome</keyword>
<protein>
    <recommendedName>
        <fullName evidence="5">Large polyvalent protein associated domain-containing protein</fullName>
    </recommendedName>
</protein>
<evidence type="ECO:0000256" key="2">
    <source>
        <dbReference type="SAM" id="MobiDB-lite"/>
    </source>
</evidence>
<name>A0A8J7V2E3_9PROT</name>
<evidence type="ECO:0000313" key="3">
    <source>
        <dbReference type="EMBL" id="MBP5855679.1"/>
    </source>
</evidence>
<feature type="coiled-coil region" evidence="1">
    <location>
        <begin position="523"/>
        <end position="593"/>
    </location>
</feature>
<comment type="caution">
    <text evidence="3">The sequence shown here is derived from an EMBL/GenBank/DDBJ whole genome shotgun (WGS) entry which is preliminary data.</text>
</comment>
<keyword evidence="1" id="KW-0175">Coiled coil</keyword>
<reference evidence="3" key="1">
    <citation type="submission" date="2021-04" db="EMBL/GenBank/DDBJ databases">
        <authorList>
            <person name="Zhang D.-C."/>
        </authorList>
    </citation>
    <scope>NUCLEOTIDE SEQUENCE</scope>
    <source>
        <strain evidence="3">CGMCC 1.15697</strain>
    </source>
</reference>